<proteinExistence type="predicted"/>
<evidence type="ECO:0000256" key="1">
    <source>
        <dbReference type="ARBA" id="ARBA00022448"/>
    </source>
</evidence>
<evidence type="ECO:0000313" key="6">
    <source>
        <dbReference type="Proteomes" id="UP001361570"/>
    </source>
</evidence>
<feature type="domain" description="ABC transporter" evidence="4">
    <location>
        <begin position="9"/>
        <end position="228"/>
    </location>
</feature>
<dbReference type="PROSITE" id="PS50893">
    <property type="entry name" value="ABC_TRANSPORTER_2"/>
    <property type="match status" value="1"/>
</dbReference>
<protein>
    <submittedName>
        <fullName evidence="5">ATP-binding cassette domain-containing protein</fullName>
    </submittedName>
</protein>
<accession>A0ABU8DSI5</accession>
<gene>
    <name evidence="5" type="ORF">TEK04_08750</name>
</gene>
<dbReference type="InterPro" id="IPR050153">
    <property type="entry name" value="Metal_Ion_Import_ABC"/>
</dbReference>
<dbReference type="GO" id="GO:0005524">
    <property type="term" value="F:ATP binding"/>
    <property type="evidence" value="ECO:0007669"/>
    <property type="project" value="UniProtKB-KW"/>
</dbReference>
<name>A0ABU8DSI5_9ACTN</name>
<evidence type="ECO:0000259" key="4">
    <source>
        <dbReference type="PROSITE" id="PS50893"/>
    </source>
</evidence>
<dbReference type="Proteomes" id="UP001361570">
    <property type="component" value="Unassembled WGS sequence"/>
</dbReference>
<dbReference type="Pfam" id="PF00005">
    <property type="entry name" value="ABC_tran"/>
    <property type="match status" value="1"/>
</dbReference>
<comment type="caution">
    <text evidence="5">The sequence shown here is derived from an EMBL/GenBank/DDBJ whole genome shotgun (WGS) entry which is preliminary data.</text>
</comment>
<dbReference type="InterPro" id="IPR027417">
    <property type="entry name" value="P-loop_NTPase"/>
</dbReference>
<evidence type="ECO:0000256" key="3">
    <source>
        <dbReference type="ARBA" id="ARBA00022840"/>
    </source>
</evidence>
<dbReference type="RefSeq" id="WP_336403947.1">
    <property type="nucleotide sequence ID" value="NZ_JBAPLU010000007.1"/>
</dbReference>
<keyword evidence="3 5" id="KW-0067">ATP-binding</keyword>
<evidence type="ECO:0000256" key="2">
    <source>
        <dbReference type="ARBA" id="ARBA00022741"/>
    </source>
</evidence>
<dbReference type="SMART" id="SM00382">
    <property type="entry name" value="AAA"/>
    <property type="match status" value="1"/>
</dbReference>
<evidence type="ECO:0000313" key="5">
    <source>
        <dbReference type="EMBL" id="MEI4271810.1"/>
    </source>
</evidence>
<keyword evidence="2" id="KW-0547">Nucleotide-binding</keyword>
<organism evidence="5 6">
    <name type="scientific">Klenkia sesuvii</name>
    <dbReference type="NCBI Taxonomy" id="3103137"/>
    <lineage>
        <taxon>Bacteria</taxon>
        <taxon>Bacillati</taxon>
        <taxon>Actinomycetota</taxon>
        <taxon>Actinomycetes</taxon>
        <taxon>Geodermatophilales</taxon>
        <taxon>Geodermatophilaceae</taxon>
        <taxon>Klenkia</taxon>
    </lineage>
</organism>
<reference evidence="5 6" key="1">
    <citation type="submission" date="2024-03" db="EMBL/GenBank/DDBJ databases">
        <title>Draft genome sequence of Klenkia sp. LSe6-5.</title>
        <authorList>
            <person name="Duangmal K."/>
            <person name="Chantavorakit T."/>
        </authorList>
    </citation>
    <scope>NUCLEOTIDE SEQUENCE [LARGE SCALE GENOMIC DNA]</scope>
    <source>
        <strain evidence="5 6">LSe6-5</strain>
    </source>
</reference>
<keyword evidence="1" id="KW-0813">Transport</keyword>
<dbReference type="SUPFAM" id="SSF52540">
    <property type="entry name" value="P-loop containing nucleoside triphosphate hydrolases"/>
    <property type="match status" value="1"/>
</dbReference>
<dbReference type="Gene3D" id="3.40.50.300">
    <property type="entry name" value="P-loop containing nucleotide triphosphate hydrolases"/>
    <property type="match status" value="1"/>
</dbReference>
<sequence>MSRPDAPLLAVRGAAVGHDGRAVLGGLDLEVGPGDVVAVRGANGTGKSTLVRTVLGLGGLVRGRVELFGTPLDRFRDWRRVGYVPQRTAVTAGMPVTVRELVATGRLPRLRPWQRFTEADRCGVDCALEGAGLAGDGHRQLAELSGGQHRRALVARALAGDPELLVLDEPTAGVDAAAQQVLAATLAGLSATGVGIVVVLHEVGPLAPVLTRTVSLGHPTPVPLSGAVG</sequence>
<keyword evidence="6" id="KW-1185">Reference proteome</keyword>
<dbReference type="PANTHER" id="PTHR42734">
    <property type="entry name" value="METAL TRANSPORT SYSTEM ATP-BINDING PROTEIN TM_0124-RELATED"/>
    <property type="match status" value="1"/>
</dbReference>
<dbReference type="EMBL" id="JBAPLU010000007">
    <property type="protein sequence ID" value="MEI4271810.1"/>
    <property type="molecule type" value="Genomic_DNA"/>
</dbReference>
<dbReference type="InterPro" id="IPR003593">
    <property type="entry name" value="AAA+_ATPase"/>
</dbReference>
<dbReference type="InterPro" id="IPR003439">
    <property type="entry name" value="ABC_transporter-like_ATP-bd"/>
</dbReference>